<evidence type="ECO:0000313" key="3">
    <source>
        <dbReference type="Proteomes" id="UP001189624"/>
    </source>
</evidence>
<dbReference type="Proteomes" id="UP001189624">
    <property type="component" value="Chromosome 7"/>
</dbReference>
<protein>
    <submittedName>
        <fullName evidence="2">Uncharacterized protein</fullName>
    </submittedName>
</protein>
<sequence>MRPMPAMFEISSFIGEDSSYLHARRALQGLGLFLVVLGRTELLAIQAGSSSFGCSDSLLIRISTLILEALYLMILFLALPLQNINGEDRFLFSFLKGPHLGSHDFYPLGQGIDLSLQLFTIGACNECGGWLRHLSSFPPHLIVTRDSHSSFS</sequence>
<keyword evidence="1" id="KW-1133">Transmembrane helix</keyword>
<keyword evidence="1" id="KW-0812">Transmembrane</keyword>
<dbReference type="Gramene" id="rna-AYBTSS11_LOCUS21986">
    <property type="protein sequence ID" value="CAJ1968943.1"/>
    <property type="gene ID" value="gene-AYBTSS11_LOCUS21986"/>
</dbReference>
<proteinExistence type="predicted"/>
<dbReference type="AlphaFoldDB" id="A0AA86T5R2"/>
<accession>A0AA86T5R2</accession>
<name>A0AA86T5R2_9FABA</name>
<gene>
    <name evidence="2" type="ORF">AYBTSS11_LOCUS21986</name>
</gene>
<feature type="transmembrane region" description="Helical" evidence="1">
    <location>
        <begin position="60"/>
        <end position="81"/>
    </location>
</feature>
<evidence type="ECO:0000313" key="2">
    <source>
        <dbReference type="EMBL" id="CAJ1968943.1"/>
    </source>
</evidence>
<organism evidence="2 3">
    <name type="scientific">Sphenostylis stenocarpa</name>
    <dbReference type="NCBI Taxonomy" id="92480"/>
    <lineage>
        <taxon>Eukaryota</taxon>
        <taxon>Viridiplantae</taxon>
        <taxon>Streptophyta</taxon>
        <taxon>Embryophyta</taxon>
        <taxon>Tracheophyta</taxon>
        <taxon>Spermatophyta</taxon>
        <taxon>Magnoliopsida</taxon>
        <taxon>eudicotyledons</taxon>
        <taxon>Gunneridae</taxon>
        <taxon>Pentapetalae</taxon>
        <taxon>rosids</taxon>
        <taxon>fabids</taxon>
        <taxon>Fabales</taxon>
        <taxon>Fabaceae</taxon>
        <taxon>Papilionoideae</taxon>
        <taxon>50 kb inversion clade</taxon>
        <taxon>NPAAA clade</taxon>
        <taxon>indigoferoid/millettioid clade</taxon>
        <taxon>Phaseoleae</taxon>
        <taxon>Sphenostylis</taxon>
    </lineage>
</organism>
<keyword evidence="3" id="KW-1185">Reference proteome</keyword>
<reference evidence="2" key="1">
    <citation type="submission" date="2023-10" db="EMBL/GenBank/DDBJ databases">
        <authorList>
            <person name="Domelevo Entfellner J.-B."/>
        </authorList>
    </citation>
    <scope>NUCLEOTIDE SEQUENCE</scope>
</reference>
<evidence type="ECO:0000256" key="1">
    <source>
        <dbReference type="SAM" id="Phobius"/>
    </source>
</evidence>
<keyword evidence="1" id="KW-0472">Membrane</keyword>
<dbReference type="EMBL" id="OY731404">
    <property type="protein sequence ID" value="CAJ1968943.1"/>
    <property type="molecule type" value="Genomic_DNA"/>
</dbReference>